<dbReference type="eggNOG" id="ENOG5034B1H">
    <property type="taxonomic scope" value="Bacteria"/>
</dbReference>
<comment type="caution">
    <text evidence="1">The sequence shown here is derived from an EMBL/GenBank/DDBJ whole genome shotgun (WGS) entry which is preliminary data.</text>
</comment>
<sequence length="350" mass="40555">MKKKLIFIFSFLFVILSSQQRKQPAKLQVKEDYTHEFTKTTFPILWSGFQREAVHSFDQKNQNVAVSYVQQKTKKTKTVLTFYIYPKKSINNQLLRDEFLSYDYALNQNSNKGIDLKPSFGSISNDSLTVNSVYSAFNSAVGTPDFFKGVKYVDKTALLAIYECGGWTFKIRISSDDMTSDQMIGMKEKAENYFGVLNIAAVKTLPINEVPDILLSPVVKRDSMMTLATIKAAEAKIEWIGKQLNKKERLTGFSDMKIDSEVYATEKMIDFYKAHEKDWTLNPDTKKYFTEMIKISENGKIKNHIYEKFHRVVDYPEGGSQQEDYVQFKIDKDVSENTNEIFYKIFYKLE</sequence>
<reference evidence="1 2" key="1">
    <citation type="submission" date="2014-07" db="EMBL/GenBank/DDBJ databases">
        <title>Genome of Chryseobacterium piperi CTM.</title>
        <authorList>
            <person name="Pipes S.E."/>
            <person name="Stropko S.J."/>
            <person name="Newman J.D."/>
        </authorList>
    </citation>
    <scope>NUCLEOTIDE SEQUENCE [LARGE SCALE GENOMIC DNA]</scope>
    <source>
        <strain evidence="1 2">CTM</strain>
    </source>
</reference>
<gene>
    <name evidence="1" type="ORF">IQ37_02835</name>
</gene>
<dbReference type="STRING" id="558152.IQ37_02835"/>
<dbReference type="RefSeq" id="WP_034681434.1">
    <property type="nucleotide sequence ID" value="NZ_CP023049.2"/>
</dbReference>
<dbReference type="OrthoDB" id="1226016at2"/>
<keyword evidence="2" id="KW-1185">Reference proteome</keyword>
<proteinExistence type="predicted"/>
<name>A0A086BME6_9FLAO</name>
<evidence type="ECO:0000313" key="2">
    <source>
        <dbReference type="Proteomes" id="UP000028709"/>
    </source>
</evidence>
<dbReference type="EMBL" id="JPRJ01000002">
    <property type="protein sequence ID" value="KFF30110.1"/>
    <property type="molecule type" value="Genomic_DNA"/>
</dbReference>
<protein>
    <submittedName>
        <fullName evidence="1">Uncharacterized protein</fullName>
    </submittedName>
</protein>
<dbReference type="AlphaFoldDB" id="A0A086BME6"/>
<evidence type="ECO:0000313" key="1">
    <source>
        <dbReference type="EMBL" id="KFF30110.1"/>
    </source>
</evidence>
<organism evidence="1 2">
    <name type="scientific">Chryseobacterium piperi</name>
    <dbReference type="NCBI Taxonomy" id="558152"/>
    <lineage>
        <taxon>Bacteria</taxon>
        <taxon>Pseudomonadati</taxon>
        <taxon>Bacteroidota</taxon>
        <taxon>Flavobacteriia</taxon>
        <taxon>Flavobacteriales</taxon>
        <taxon>Weeksellaceae</taxon>
        <taxon>Chryseobacterium group</taxon>
        <taxon>Chryseobacterium</taxon>
    </lineage>
</organism>
<dbReference type="KEGG" id="cpip:CJF12_15090"/>
<dbReference type="Proteomes" id="UP000028709">
    <property type="component" value="Unassembled WGS sequence"/>
</dbReference>
<accession>A0A086BME6</accession>